<reference evidence="10" key="1">
    <citation type="submission" date="2019-01" db="EMBL/GenBank/DDBJ databases">
        <authorList>
            <consortium name="Genoscope - CEA"/>
            <person name="William W."/>
        </authorList>
    </citation>
    <scope>NUCLEOTIDE SEQUENCE</scope>
    <source>
        <strain evidence="10">CR-1</strain>
    </source>
</reference>
<feature type="binding site" evidence="8">
    <location>
        <position position="267"/>
    </location>
    <ligand>
        <name>Mn(2+)</name>
        <dbReference type="ChEBI" id="CHEBI:29035"/>
        <label>2</label>
    </ligand>
</feature>
<dbReference type="InterPro" id="IPR011356">
    <property type="entry name" value="Leucine_aapep/pepB"/>
</dbReference>
<evidence type="ECO:0000256" key="5">
    <source>
        <dbReference type="ARBA" id="ARBA00022670"/>
    </source>
</evidence>
<comment type="catalytic activity">
    <reaction evidence="1 8">
        <text>Release of an N-terminal amino acid, Xaa-|-Yaa-, in which Xaa is preferably Leu, but may be other amino acids including Pro although not Arg or Lys, and Yaa may be Pro. Amino acid amides and methyl esters are also readily hydrolyzed, but rates on arylamides are exceedingly low.</text>
        <dbReference type="EC" id="3.4.11.1"/>
    </reaction>
</comment>
<dbReference type="Pfam" id="PF00883">
    <property type="entry name" value="Peptidase_M17"/>
    <property type="match status" value="1"/>
</dbReference>
<dbReference type="PANTHER" id="PTHR11963:SF23">
    <property type="entry name" value="CYTOSOL AMINOPEPTIDASE"/>
    <property type="match status" value="1"/>
</dbReference>
<protein>
    <recommendedName>
        <fullName evidence="8">Probable cytosol aminopeptidase</fullName>
        <ecNumber evidence="8">3.4.11.1</ecNumber>
    </recommendedName>
    <alternativeName>
        <fullName evidence="8">Leucine aminopeptidase</fullName>
        <shortName evidence="8">LAP</shortName>
        <ecNumber evidence="8">3.4.11.10</ecNumber>
    </alternativeName>
    <alternativeName>
        <fullName evidence="8">Leucyl aminopeptidase</fullName>
    </alternativeName>
</protein>
<dbReference type="GO" id="GO:0070006">
    <property type="term" value="F:metalloaminopeptidase activity"/>
    <property type="evidence" value="ECO:0007669"/>
    <property type="project" value="InterPro"/>
</dbReference>
<keyword evidence="4 8" id="KW-0031">Aminopeptidase</keyword>
<feature type="active site" evidence="8">
    <location>
        <position position="348"/>
    </location>
</feature>
<organism evidence="10">
    <name type="scientific">uncultured Desulfobacteraceae bacterium</name>
    <dbReference type="NCBI Taxonomy" id="218296"/>
    <lineage>
        <taxon>Bacteria</taxon>
        <taxon>Pseudomonadati</taxon>
        <taxon>Thermodesulfobacteriota</taxon>
        <taxon>Desulfobacteria</taxon>
        <taxon>Desulfobacterales</taxon>
        <taxon>Desulfobacteraceae</taxon>
        <taxon>environmental samples</taxon>
    </lineage>
</organism>
<dbReference type="InterPro" id="IPR023042">
    <property type="entry name" value="Peptidase_M17_leu_NH2_pept"/>
</dbReference>
<evidence type="ECO:0000259" key="9">
    <source>
        <dbReference type="PROSITE" id="PS00631"/>
    </source>
</evidence>
<dbReference type="SUPFAM" id="SSF52949">
    <property type="entry name" value="Macro domain-like"/>
    <property type="match status" value="1"/>
</dbReference>
<dbReference type="AlphaFoldDB" id="A0A484HPC1"/>
<evidence type="ECO:0000313" key="10">
    <source>
        <dbReference type="EMBL" id="VEN75428.1"/>
    </source>
</evidence>
<sequence>MIEIISLEGEEKNIRTLAAPISQDRDIHEDPIILSLAERAKKMPEFSGKKEEEIILYPGNESPFERALLIGMGKADDISCEDLRAFSGKAVRKCVEMGLDHAALAAPSPEKTGPENARLADIDMAAAMAQGAVLGNHIFDRYKEKKEKKPLGSVFLPASPQNAGAMKKAVQRAEIVCKGTLLAREWVSMPSNDKKPAELAKIMARAARGKNIKVTELTGTGLAERGMNALLAVAKGSRSGPRMLVMEYRHEKARRHVALIGKGVTFDSGGVNLKPTGSLEDMKTDMSGAAAAAAAVISLAELDAPVHATAVLPLVENMPSGQATRPGDIVKSFSGKTVEILNTDAEGRLILIDAMSWAEKEYAPDVIIDIATLTGACVVALGEKIAGVFSHDDALADAIVEAGEKNHEPCWRMPLPGFYKDLLKSDLADIQNISSSKWGGAITAALFLNAFVKKARWAHIDIAGPASAKKGHPYCGAGGTGFGVRLLCDVAEGKWE</sequence>
<keyword evidence="7 8" id="KW-0464">Manganese</keyword>
<dbReference type="PRINTS" id="PR00481">
    <property type="entry name" value="LAMNOPPTDASE"/>
</dbReference>
<feature type="binding site" evidence="8">
    <location>
        <position position="346"/>
    </location>
    <ligand>
        <name>Mn(2+)</name>
        <dbReference type="ChEBI" id="CHEBI:29035"/>
        <label>2</label>
    </ligand>
</feature>
<proteinExistence type="inferred from homology"/>
<dbReference type="GO" id="GO:0005737">
    <property type="term" value="C:cytoplasm"/>
    <property type="evidence" value="ECO:0007669"/>
    <property type="project" value="UniProtKB-SubCell"/>
</dbReference>
<dbReference type="SUPFAM" id="SSF53187">
    <property type="entry name" value="Zn-dependent exopeptidases"/>
    <property type="match status" value="1"/>
</dbReference>
<keyword evidence="8" id="KW-0963">Cytoplasm</keyword>
<feature type="binding site" evidence="8">
    <location>
        <position position="346"/>
    </location>
    <ligand>
        <name>Mn(2+)</name>
        <dbReference type="ChEBI" id="CHEBI:29035"/>
        <label>1</label>
    </ligand>
</feature>
<feature type="binding site" evidence="8">
    <location>
        <position position="267"/>
    </location>
    <ligand>
        <name>Mn(2+)</name>
        <dbReference type="ChEBI" id="CHEBI:29035"/>
        <label>1</label>
    </ligand>
</feature>
<dbReference type="EC" id="3.4.11.1" evidence="8"/>
<dbReference type="EMBL" id="CAACVI010000052">
    <property type="protein sequence ID" value="VEN75428.1"/>
    <property type="molecule type" value="Genomic_DNA"/>
</dbReference>
<dbReference type="InterPro" id="IPR043472">
    <property type="entry name" value="Macro_dom-like"/>
</dbReference>
<keyword evidence="8" id="KW-0479">Metal-binding</keyword>
<gene>
    <name evidence="8 10" type="primary">pepA</name>
    <name evidence="10" type="ORF">EPICR_90023</name>
</gene>
<dbReference type="GO" id="GO:0006508">
    <property type="term" value="P:proteolysis"/>
    <property type="evidence" value="ECO:0007669"/>
    <property type="project" value="UniProtKB-KW"/>
</dbReference>
<comment type="subcellular location">
    <subcellularLocation>
        <location evidence="8">Cytoplasm</location>
    </subcellularLocation>
</comment>
<feature type="binding site" evidence="8">
    <location>
        <position position="344"/>
    </location>
    <ligand>
        <name>Mn(2+)</name>
        <dbReference type="ChEBI" id="CHEBI:29035"/>
        <label>1</label>
    </ligand>
</feature>
<evidence type="ECO:0000256" key="4">
    <source>
        <dbReference type="ARBA" id="ARBA00022438"/>
    </source>
</evidence>
<dbReference type="Gene3D" id="3.40.630.10">
    <property type="entry name" value="Zn peptidases"/>
    <property type="match status" value="1"/>
</dbReference>
<dbReference type="InterPro" id="IPR008283">
    <property type="entry name" value="Peptidase_M17_N"/>
</dbReference>
<evidence type="ECO:0000256" key="6">
    <source>
        <dbReference type="ARBA" id="ARBA00022801"/>
    </source>
</evidence>
<keyword evidence="6 8" id="KW-0378">Hydrolase</keyword>
<dbReference type="HAMAP" id="MF_00181">
    <property type="entry name" value="Cytosol_peptidase_M17"/>
    <property type="match status" value="1"/>
</dbReference>
<evidence type="ECO:0000256" key="2">
    <source>
        <dbReference type="ARBA" id="ARBA00000967"/>
    </source>
</evidence>
<accession>A0A484HPC1</accession>
<feature type="active site" evidence="8">
    <location>
        <position position="274"/>
    </location>
</feature>
<dbReference type="PROSITE" id="PS00631">
    <property type="entry name" value="CYTOSOL_AP"/>
    <property type="match status" value="1"/>
</dbReference>
<comment type="cofactor">
    <cofactor evidence="8">
        <name>Mn(2+)</name>
        <dbReference type="ChEBI" id="CHEBI:29035"/>
    </cofactor>
    <text evidence="8">Binds 2 manganese ions per subunit.</text>
</comment>
<comment type="catalytic activity">
    <reaction evidence="2 8">
        <text>Release of an N-terminal amino acid, preferentially leucine, but not glutamic or aspartic acids.</text>
        <dbReference type="EC" id="3.4.11.10"/>
    </reaction>
</comment>
<comment type="function">
    <text evidence="8">Presumably involved in the processing and regular turnover of intracellular proteins. Catalyzes the removal of unsubstituted N-terminal amino acids from various peptides.</text>
</comment>
<dbReference type="EC" id="3.4.11.10" evidence="8"/>
<dbReference type="InterPro" id="IPR000819">
    <property type="entry name" value="Peptidase_M17_C"/>
</dbReference>
<comment type="similarity">
    <text evidence="3 8">Belongs to the peptidase M17 family.</text>
</comment>
<keyword evidence="5 8" id="KW-0645">Protease</keyword>
<evidence type="ECO:0000256" key="7">
    <source>
        <dbReference type="ARBA" id="ARBA00023211"/>
    </source>
</evidence>
<evidence type="ECO:0000256" key="1">
    <source>
        <dbReference type="ARBA" id="ARBA00000135"/>
    </source>
</evidence>
<dbReference type="Pfam" id="PF02789">
    <property type="entry name" value="Peptidase_M17_N"/>
    <property type="match status" value="1"/>
</dbReference>
<evidence type="ECO:0000256" key="3">
    <source>
        <dbReference type="ARBA" id="ARBA00009528"/>
    </source>
</evidence>
<dbReference type="CDD" id="cd00433">
    <property type="entry name" value="Peptidase_M17"/>
    <property type="match status" value="1"/>
</dbReference>
<feature type="domain" description="Cytosol aminopeptidase" evidence="9">
    <location>
        <begin position="342"/>
        <end position="349"/>
    </location>
</feature>
<dbReference type="PANTHER" id="PTHR11963">
    <property type="entry name" value="LEUCINE AMINOPEPTIDASE-RELATED"/>
    <property type="match status" value="1"/>
</dbReference>
<evidence type="ECO:0000256" key="8">
    <source>
        <dbReference type="HAMAP-Rule" id="MF_00181"/>
    </source>
</evidence>
<name>A0A484HPC1_9BACT</name>
<dbReference type="Gene3D" id="3.40.220.10">
    <property type="entry name" value="Leucine Aminopeptidase, subunit E, domain 1"/>
    <property type="match status" value="1"/>
</dbReference>
<feature type="binding site" evidence="8">
    <location>
        <position position="262"/>
    </location>
    <ligand>
        <name>Mn(2+)</name>
        <dbReference type="ChEBI" id="CHEBI:29035"/>
        <label>2</label>
    </ligand>
</feature>
<feature type="binding site" evidence="8">
    <location>
        <position position="285"/>
    </location>
    <ligand>
        <name>Mn(2+)</name>
        <dbReference type="ChEBI" id="CHEBI:29035"/>
        <label>2</label>
    </ligand>
</feature>
<dbReference type="GO" id="GO:0030145">
    <property type="term" value="F:manganese ion binding"/>
    <property type="evidence" value="ECO:0007669"/>
    <property type="project" value="UniProtKB-UniRule"/>
</dbReference>
<dbReference type="NCBIfam" id="NF002073">
    <property type="entry name" value="PRK00913.1-2"/>
    <property type="match status" value="1"/>
</dbReference>